<dbReference type="Gene3D" id="3.40.30.10">
    <property type="entry name" value="Glutaredoxin"/>
    <property type="match status" value="1"/>
</dbReference>
<gene>
    <name evidence="7" type="ORF">B0A73_19405</name>
</gene>
<dbReference type="InterPro" id="IPR000866">
    <property type="entry name" value="AhpC/TSA"/>
</dbReference>
<keyword evidence="5" id="KW-0732">Signal</keyword>
<feature type="chain" id="PRO_5046994494" description="Thioredoxin domain-containing protein" evidence="5">
    <location>
        <begin position="25"/>
        <end position="400"/>
    </location>
</feature>
<dbReference type="RefSeq" id="WP_052480018.1">
    <property type="nucleotide sequence ID" value="NZ_JPRK01000002.1"/>
</dbReference>
<dbReference type="Pfam" id="PF00578">
    <property type="entry name" value="AhpC-TSA"/>
    <property type="match status" value="1"/>
</dbReference>
<reference evidence="7 8" key="1">
    <citation type="submission" date="2016-11" db="EMBL/GenBank/DDBJ databases">
        <title>Whole genomes of Flavobacteriaceae.</title>
        <authorList>
            <person name="Stine C."/>
            <person name="Li C."/>
            <person name="Tadesse D."/>
        </authorList>
    </citation>
    <scope>NUCLEOTIDE SEQUENCE [LARGE SCALE GENOMIC DNA]</scope>
    <source>
        <strain evidence="7 8">ATCC 51468</strain>
    </source>
</reference>
<sequence>MNTIKYKILGLCICLFAFSNNSQAQKKKPAVAAATSYNLEGNITGLVDGTTIKLLPGATHTSEVAVAETTSKDGKFTFTGKLNEPRLFYLEFGKNKGYIPVLVENSKIKLTAEAEVLKEQDGKINFKNEVITGSKANDYYKKETAFREELNKDYIEYHKGTEEVSKAYSSARVAGNKKLMDSIGNSPEWKSFEAKEKAFFAKVEKSTKDLITKNKATWWGPFFMLTQYSYFTPDQKPIYEQFSPAAKKSYYGQVVDKDLNPKSLIGTSVANFGLKDKDGKAYNVKDIVAGKKYILIDFWASWCAPCRKEIPNLKTAYTAYADKGFEILSISIDKDEKAWLKALGQENMQWHNLLDDNKVSNAFNVKTIPATYLIDSKGVIIGDNLRGEALDEKLKELLKS</sequence>
<dbReference type="InterPro" id="IPR025380">
    <property type="entry name" value="DUF4369"/>
</dbReference>
<accession>A0ABX4BYI1</accession>
<evidence type="ECO:0000313" key="8">
    <source>
        <dbReference type="Proteomes" id="UP000198302"/>
    </source>
</evidence>
<dbReference type="Pfam" id="PF14289">
    <property type="entry name" value="DUF4369"/>
    <property type="match status" value="1"/>
</dbReference>
<dbReference type="InterPro" id="IPR017937">
    <property type="entry name" value="Thioredoxin_CS"/>
</dbReference>
<comment type="subcellular location">
    <subcellularLocation>
        <location evidence="1">Cell envelope</location>
    </subcellularLocation>
</comment>
<evidence type="ECO:0000256" key="3">
    <source>
        <dbReference type="ARBA" id="ARBA00023157"/>
    </source>
</evidence>
<name>A0ABX4BYI1_9FLAO</name>
<dbReference type="CDD" id="cd02966">
    <property type="entry name" value="TlpA_like_family"/>
    <property type="match status" value="1"/>
</dbReference>
<dbReference type="PANTHER" id="PTHR42852:SF6">
    <property type="entry name" value="THIOL:DISULFIDE INTERCHANGE PROTEIN DSBE"/>
    <property type="match status" value="1"/>
</dbReference>
<dbReference type="InterPro" id="IPR036249">
    <property type="entry name" value="Thioredoxin-like_sf"/>
</dbReference>
<comment type="caution">
    <text evidence="7">The sequence shown here is derived from an EMBL/GenBank/DDBJ whole genome shotgun (WGS) entry which is preliminary data.</text>
</comment>
<evidence type="ECO:0000256" key="4">
    <source>
        <dbReference type="ARBA" id="ARBA00023284"/>
    </source>
</evidence>
<dbReference type="InterPro" id="IPR050553">
    <property type="entry name" value="Thioredoxin_ResA/DsbE_sf"/>
</dbReference>
<keyword evidence="8" id="KW-1185">Reference proteome</keyword>
<feature type="signal peptide" evidence="5">
    <location>
        <begin position="1"/>
        <end position="24"/>
    </location>
</feature>
<dbReference type="Proteomes" id="UP000198302">
    <property type="component" value="Unassembled WGS sequence"/>
</dbReference>
<protein>
    <recommendedName>
        <fullName evidence="6">Thioredoxin domain-containing protein</fullName>
    </recommendedName>
</protein>
<evidence type="ECO:0000256" key="1">
    <source>
        <dbReference type="ARBA" id="ARBA00004196"/>
    </source>
</evidence>
<organism evidence="7 8">
    <name type="scientific">Flavobacterium hibernum</name>
    <dbReference type="NCBI Taxonomy" id="37752"/>
    <lineage>
        <taxon>Bacteria</taxon>
        <taxon>Pseudomonadati</taxon>
        <taxon>Bacteroidota</taxon>
        <taxon>Flavobacteriia</taxon>
        <taxon>Flavobacteriales</taxon>
        <taxon>Flavobacteriaceae</taxon>
        <taxon>Flavobacterium</taxon>
    </lineage>
</organism>
<dbReference type="SUPFAM" id="SSF52833">
    <property type="entry name" value="Thioredoxin-like"/>
    <property type="match status" value="1"/>
</dbReference>
<dbReference type="PROSITE" id="PS51352">
    <property type="entry name" value="THIOREDOXIN_2"/>
    <property type="match status" value="1"/>
</dbReference>
<dbReference type="PANTHER" id="PTHR42852">
    <property type="entry name" value="THIOL:DISULFIDE INTERCHANGE PROTEIN DSBE"/>
    <property type="match status" value="1"/>
</dbReference>
<dbReference type="PROSITE" id="PS00194">
    <property type="entry name" value="THIOREDOXIN_1"/>
    <property type="match status" value="1"/>
</dbReference>
<evidence type="ECO:0000256" key="2">
    <source>
        <dbReference type="ARBA" id="ARBA00022748"/>
    </source>
</evidence>
<keyword evidence="2" id="KW-0201">Cytochrome c-type biogenesis</keyword>
<evidence type="ECO:0000259" key="6">
    <source>
        <dbReference type="PROSITE" id="PS51352"/>
    </source>
</evidence>
<evidence type="ECO:0000256" key="5">
    <source>
        <dbReference type="SAM" id="SignalP"/>
    </source>
</evidence>
<dbReference type="EMBL" id="MUGX01000030">
    <property type="protein sequence ID" value="OXA84515.1"/>
    <property type="molecule type" value="Genomic_DNA"/>
</dbReference>
<proteinExistence type="predicted"/>
<feature type="domain" description="Thioredoxin" evidence="6">
    <location>
        <begin position="263"/>
        <end position="400"/>
    </location>
</feature>
<evidence type="ECO:0000313" key="7">
    <source>
        <dbReference type="EMBL" id="OXA84515.1"/>
    </source>
</evidence>
<keyword evidence="4" id="KW-0676">Redox-active center</keyword>
<dbReference type="InterPro" id="IPR013766">
    <property type="entry name" value="Thioredoxin_domain"/>
</dbReference>
<keyword evidence="3" id="KW-1015">Disulfide bond</keyword>